<protein>
    <submittedName>
        <fullName evidence="3">Putative cleavage induced protein</fullName>
    </submittedName>
</protein>
<proteinExistence type="predicted"/>
<dbReference type="EMBL" id="NBNE01001664">
    <property type="protein sequence ID" value="OWZ13124.1"/>
    <property type="molecule type" value="Genomic_DNA"/>
</dbReference>
<dbReference type="Proteomes" id="UP000198211">
    <property type="component" value="Unassembled WGS sequence"/>
</dbReference>
<evidence type="ECO:0000313" key="3">
    <source>
        <dbReference type="EMBL" id="OWZ13124.1"/>
    </source>
</evidence>
<dbReference type="Pfam" id="PF10551">
    <property type="entry name" value="MULE"/>
    <property type="match status" value="1"/>
</dbReference>
<dbReference type="InterPro" id="IPR018289">
    <property type="entry name" value="MULE_transposase_dom"/>
</dbReference>
<feature type="domain" description="MULE transposase" evidence="2">
    <location>
        <begin position="47"/>
        <end position="117"/>
    </location>
</feature>
<feature type="compositionally biased region" description="Basic residues" evidence="1">
    <location>
        <begin position="255"/>
        <end position="265"/>
    </location>
</feature>
<feature type="compositionally biased region" description="Acidic residues" evidence="1">
    <location>
        <begin position="344"/>
        <end position="360"/>
    </location>
</feature>
<evidence type="ECO:0000313" key="4">
    <source>
        <dbReference type="Proteomes" id="UP000198211"/>
    </source>
</evidence>
<evidence type="ECO:0000256" key="1">
    <source>
        <dbReference type="SAM" id="MobiDB-lite"/>
    </source>
</evidence>
<dbReference type="AlphaFoldDB" id="A0A225W6V5"/>
<keyword evidence="4" id="KW-1185">Reference proteome</keyword>
<name>A0A225W6V5_9STRA</name>
<feature type="region of interest" description="Disordered" evidence="1">
    <location>
        <begin position="247"/>
        <end position="266"/>
    </location>
</feature>
<gene>
    <name evidence="3" type="ORF">PHMEG_00013610</name>
</gene>
<comment type="caution">
    <text evidence="3">The sequence shown here is derived from an EMBL/GenBank/DDBJ whole genome shotgun (WGS) entry which is preliminary data.</text>
</comment>
<feature type="region of interest" description="Disordered" evidence="1">
    <location>
        <begin position="275"/>
        <end position="360"/>
    </location>
</feature>
<reference evidence="4" key="1">
    <citation type="submission" date="2017-03" db="EMBL/GenBank/DDBJ databases">
        <title>Phytopthora megakarya and P. palmivora, two closely related causual agents of cacao black pod achieved similar genome size and gene model numbers by different mechanisms.</title>
        <authorList>
            <person name="Ali S."/>
            <person name="Shao J."/>
            <person name="Larry D.J."/>
            <person name="Kronmiller B."/>
            <person name="Shen D."/>
            <person name="Strem M.D."/>
            <person name="Melnick R.L."/>
            <person name="Guiltinan M.J."/>
            <person name="Tyler B.M."/>
            <person name="Meinhardt L.W."/>
            <person name="Bailey B.A."/>
        </authorList>
    </citation>
    <scope>NUCLEOTIDE SEQUENCE [LARGE SCALE GENOMIC DNA]</scope>
    <source>
        <strain evidence="4">zdho120</strain>
    </source>
</reference>
<evidence type="ECO:0000259" key="2">
    <source>
        <dbReference type="Pfam" id="PF10551"/>
    </source>
</evidence>
<organism evidence="3 4">
    <name type="scientific">Phytophthora megakarya</name>
    <dbReference type="NCBI Taxonomy" id="4795"/>
    <lineage>
        <taxon>Eukaryota</taxon>
        <taxon>Sar</taxon>
        <taxon>Stramenopiles</taxon>
        <taxon>Oomycota</taxon>
        <taxon>Peronosporomycetes</taxon>
        <taxon>Peronosporales</taxon>
        <taxon>Peronosporaceae</taxon>
        <taxon>Phytophthora</taxon>
    </lineage>
</organism>
<accession>A0A225W6V5</accession>
<sequence>MLKVQRLDNTLFRFHLVTSNSDPKTPPNSVLERGFYQCVIVMVDDPARNMLTPVYFVLCTSKTETMYEDVLQLINRDTDKKMTPAEVVRDFEFSLISSVQQQFPNAEVVGCFFHFKQALLRRMKHEHITEPEMKIAMEPGVLDVLTVIDPDLTDPKGIAWVKLEIKKRCAAKYCVYSNHERRTFWSYFRRTWLERYFVMEWNVFGIANSVVARTNNPLERLNWEMNAVFKPHPNLRQFLRLQRCQPGTREESKHYKASTQKKTRAPRIDLLPAPDLTGFVVPPASDDEDVREDSHSSTKSLCSEVQDGLNGDLSSDDEILNNGESAEDLEQEITENADTYDFSFDWDGDSESDSLSETDY</sequence>
<feature type="compositionally biased region" description="Acidic residues" evidence="1">
    <location>
        <begin position="314"/>
        <end position="335"/>
    </location>
</feature>
<dbReference type="OrthoDB" id="123957at2759"/>